<organism evidence="1 2">
    <name type="scientific">Enterococcus phage EF1</name>
    <dbReference type="NCBI Taxonomy" id="2025813"/>
    <lineage>
        <taxon>Viruses</taxon>
        <taxon>Duplodnaviria</taxon>
        <taxon>Heunggongvirae</taxon>
        <taxon>Uroviricota</taxon>
        <taxon>Caudoviricetes</taxon>
    </lineage>
</organism>
<accession>A0A249XXT2</accession>
<evidence type="ECO:0000313" key="2">
    <source>
        <dbReference type="Proteomes" id="UP000260005"/>
    </source>
</evidence>
<keyword evidence="2" id="KW-1185">Reference proteome</keyword>
<protein>
    <submittedName>
        <fullName evidence="1">Uncharacterized protein</fullName>
    </submittedName>
</protein>
<reference evidence="1 2" key="1">
    <citation type="submission" date="2017-04" db="EMBL/GenBank/DDBJ databases">
        <title>Complete Genome Sequence of Lytic Bacteriophage EF1 Infecting Enterococcus faecalis Isolates.</title>
        <authorList>
            <person name="Kim D."/>
            <person name="Kim Y.J."/>
            <person name="Han B.K."/>
            <person name="Kim H."/>
        </authorList>
    </citation>
    <scope>NUCLEOTIDE SEQUENCE [LARGE SCALE GENOMIC DNA]</scope>
</reference>
<proteinExistence type="predicted"/>
<name>A0A249XXT2_9CAUD</name>
<sequence length="122" mass="14151">MSTFSGVSRGHLRIRHILEENGFNWEEEYSFPDLVASSGRQLAFDFMVMDDDGNIDFAIEVNGEQHYEPVAAFGGKNKFKRQQYNDHQKRLYCHNHGIPLVEIPYWELEIVDIGYLLEKAGI</sequence>
<dbReference type="Proteomes" id="UP000260005">
    <property type="component" value="Segment"/>
</dbReference>
<evidence type="ECO:0000313" key="1">
    <source>
        <dbReference type="EMBL" id="ASZ76790.1"/>
    </source>
</evidence>
<dbReference type="Gene3D" id="3.40.960.10">
    <property type="entry name" value="VSR Endonuclease"/>
    <property type="match status" value="1"/>
</dbReference>
<dbReference type="EMBL" id="MF001358">
    <property type="protein sequence ID" value="ASZ76790.1"/>
    <property type="molecule type" value="Genomic_DNA"/>
</dbReference>